<evidence type="ECO:0000259" key="6">
    <source>
        <dbReference type="PROSITE" id="PS50837"/>
    </source>
</evidence>
<dbReference type="InterPro" id="IPR011009">
    <property type="entry name" value="Kinase-like_dom_sf"/>
</dbReference>
<feature type="domain" description="C2H2-type" evidence="5">
    <location>
        <begin position="1482"/>
        <end position="1509"/>
    </location>
</feature>
<dbReference type="InterPro" id="IPR056884">
    <property type="entry name" value="NPHP3-like_N"/>
</dbReference>
<feature type="domain" description="NACHT" evidence="6">
    <location>
        <begin position="802"/>
        <end position="912"/>
    </location>
</feature>
<dbReference type="Gene3D" id="3.40.50.300">
    <property type="entry name" value="P-loop containing nucleotide triphosphate hydrolases"/>
    <property type="match status" value="1"/>
</dbReference>
<feature type="domain" description="C2H2-type" evidence="5">
    <location>
        <begin position="1454"/>
        <end position="1476"/>
    </location>
</feature>
<dbReference type="PROSITE" id="PS00028">
    <property type="entry name" value="ZINC_FINGER_C2H2_1"/>
    <property type="match status" value="1"/>
</dbReference>
<dbReference type="PROSITE" id="PS50157">
    <property type="entry name" value="ZINC_FINGER_C2H2_2"/>
    <property type="match status" value="2"/>
</dbReference>
<dbReference type="InterPro" id="IPR007111">
    <property type="entry name" value="NACHT_NTPase"/>
</dbReference>
<keyword evidence="1" id="KW-0677">Repeat</keyword>
<accession>A0ABR4C3G1</accession>
<evidence type="ECO:0000313" key="8">
    <source>
        <dbReference type="Proteomes" id="UP001595075"/>
    </source>
</evidence>
<comment type="caution">
    <text evidence="7">The sequence shown here is derived from an EMBL/GenBank/DDBJ whole genome shotgun (WGS) entry which is preliminary data.</text>
</comment>
<reference evidence="7 8" key="1">
    <citation type="journal article" date="2024" name="Commun. Biol.">
        <title>Comparative genomic analysis of thermophilic fungi reveals convergent evolutionary adaptations and gene losses.</title>
        <authorList>
            <person name="Steindorff A.S."/>
            <person name="Aguilar-Pontes M.V."/>
            <person name="Robinson A.J."/>
            <person name="Andreopoulos B."/>
            <person name="LaButti K."/>
            <person name="Kuo A."/>
            <person name="Mondo S."/>
            <person name="Riley R."/>
            <person name="Otillar R."/>
            <person name="Haridas S."/>
            <person name="Lipzen A."/>
            <person name="Grimwood J."/>
            <person name="Schmutz J."/>
            <person name="Clum A."/>
            <person name="Reid I.D."/>
            <person name="Moisan M.C."/>
            <person name="Butler G."/>
            <person name="Nguyen T.T.M."/>
            <person name="Dewar K."/>
            <person name="Conant G."/>
            <person name="Drula E."/>
            <person name="Henrissat B."/>
            <person name="Hansel C."/>
            <person name="Singer S."/>
            <person name="Hutchinson M.I."/>
            <person name="de Vries R.P."/>
            <person name="Natvig D.O."/>
            <person name="Powell A.J."/>
            <person name="Tsang A."/>
            <person name="Grigoriev I.V."/>
        </authorList>
    </citation>
    <scope>NUCLEOTIDE SEQUENCE [LARGE SCALE GENOMIC DNA]</scope>
    <source>
        <strain evidence="7 8">CBS 494.80</strain>
    </source>
</reference>
<dbReference type="InterPro" id="IPR027417">
    <property type="entry name" value="P-loop_NTPase"/>
</dbReference>
<dbReference type="SUPFAM" id="SSF57667">
    <property type="entry name" value="beta-beta-alpha zinc fingers"/>
    <property type="match status" value="1"/>
</dbReference>
<dbReference type="Pfam" id="PF22939">
    <property type="entry name" value="WHD_GPIID"/>
    <property type="match status" value="1"/>
</dbReference>
<proteinExistence type="predicted"/>
<dbReference type="EMBL" id="JAZHXI010000014">
    <property type="protein sequence ID" value="KAL2064449.1"/>
    <property type="molecule type" value="Genomic_DNA"/>
</dbReference>
<feature type="compositionally biased region" description="Basic and acidic residues" evidence="3">
    <location>
        <begin position="1370"/>
        <end position="1381"/>
    </location>
</feature>
<dbReference type="PROSITE" id="PS50011">
    <property type="entry name" value="PROTEIN_KINASE_DOM"/>
    <property type="match status" value="1"/>
</dbReference>
<name>A0ABR4C3G1_9HELO</name>
<evidence type="ECO:0000256" key="1">
    <source>
        <dbReference type="ARBA" id="ARBA00022737"/>
    </source>
</evidence>
<dbReference type="InterPro" id="IPR000719">
    <property type="entry name" value="Prot_kinase_dom"/>
</dbReference>
<dbReference type="SMART" id="SM00220">
    <property type="entry name" value="S_TKc"/>
    <property type="match status" value="1"/>
</dbReference>
<dbReference type="Pfam" id="PF00069">
    <property type="entry name" value="Pkinase"/>
    <property type="match status" value="1"/>
</dbReference>
<keyword evidence="8" id="KW-1185">Reference proteome</keyword>
<evidence type="ECO:0000259" key="5">
    <source>
        <dbReference type="PROSITE" id="PS50157"/>
    </source>
</evidence>
<gene>
    <name evidence="7" type="ORF">VTL71DRAFT_4943</name>
</gene>
<dbReference type="Pfam" id="PF24883">
    <property type="entry name" value="NPHP3_N"/>
    <property type="match status" value="1"/>
</dbReference>
<dbReference type="InterPro" id="IPR054471">
    <property type="entry name" value="GPIID_WHD"/>
</dbReference>
<feature type="domain" description="Protein kinase" evidence="4">
    <location>
        <begin position="178"/>
        <end position="493"/>
    </location>
</feature>
<protein>
    <submittedName>
        <fullName evidence="7">Uncharacterized protein</fullName>
    </submittedName>
</protein>
<feature type="region of interest" description="Disordered" evidence="3">
    <location>
        <begin position="1370"/>
        <end position="1395"/>
    </location>
</feature>
<dbReference type="PANTHER" id="PTHR10039">
    <property type="entry name" value="AMELOGENIN"/>
    <property type="match status" value="1"/>
</dbReference>
<dbReference type="SMART" id="SM00355">
    <property type="entry name" value="ZnF_C2H2"/>
    <property type="match status" value="4"/>
</dbReference>
<dbReference type="Gene3D" id="3.30.160.60">
    <property type="entry name" value="Classic Zinc Finger"/>
    <property type="match status" value="2"/>
</dbReference>
<dbReference type="Gene3D" id="1.10.510.10">
    <property type="entry name" value="Transferase(Phosphotransferase) domain 1"/>
    <property type="match status" value="1"/>
</dbReference>
<evidence type="ECO:0000256" key="3">
    <source>
        <dbReference type="SAM" id="MobiDB-lite"/>
    </source>
</evidence>
<dbReference type="SUPFAM" id="SSF56112">
    <property type="entry name" value="Protein kinase-like (PK-like)"/>
    <property type="match status" value="1"/>
</dbReference>
<dbReference type="PROSITE" id="PS50837">
    <property type="entry name" value="NACHT"/>
    <property type="match status" value="1"/>
</dbReference>
<dbReference type="InterPro" id="IPR036236">
    <property type="entry name" value="Znf_C2H2_sf"/>
</dbReference>
<evidence type="ECO:0000256" key="2">
    <source>
        <dbReference type="PROSITE-ProRule" id="PRU00042"/>
    </source>
</evidence>
<dbReference type="SUPFAM" id="SSF52540">
    <property type="entry name" value="P-loop containing nucleoside triphosphate hydrolases"/>
    <property type="match status" value="1"/>
</dbReference>
<sequence length="1580" mass="180977">MDTPFIEQPCELAKRYLNNNEVLPVSNLMPRPSPLWYIPRSRINALLAEGAAGVTLEALFFCPCRHCERDGGAPSDRSPYYNELREEELKSEYATIFALLIHVRRPGLIRLFQRYELKLLETRYLQEEDFRALVKEGIFDFDSLKKMVLREQHSFHVRVLKPSSDVKVISDKELLPIKEDPVAKGEGSFAVVHCFEFQDDEYRSKEFGQITRFARKVFKIAGARSSAKEWYNLQSLAKATKHQHLMSALSAYWHGEIFFILQEEADLSLHDYLSKGQGDEFESFELWKQVQGLAHGLTALHTVYQGTKIAYHQDLKPANILIVKRIFKIADFGLLEFKPVLPENSGSTGVVSSHNTGYYAPPRHGQYTRQDDIWSFACIFSELATADIQGRKEVLEYKECRISSGPAGRDTAAFFLGKRVKIQVLDRHRQLQREAQGDASQDRVADPFRRSFYSTKFFELLNSMFRHDSTARTHLEIPSQVKVPDARKVAEVLEQLSKDANPCHSFNDQSSAAGSLSQSALINVESLVKSLDDILVKFQDGLISQQRRQFQHTNLAKLKQSICDLQDKQCLQRRQQGLKRLEPFLERFEQFEQMLNKFCEAAAFTAFIWGPVSYLFNLTDDYPEAFREVLDTYARVGQNQPTYSQYEELLRTRSNISRAITAAYFEIMQVQTILLRVFTQRCWRDIFTTIWPHHKSRISAHIANMEARLDLITHGGNMTQIDTVLEKSPLIDDPGPSEADPEGLRRAQTVYIWLKCVDMESDQDHFRRIRSHCPPDTSPGQWLLVHTTFKEWFDPQFTALPTLLWLHGNPGVGKSVLASVVIDEARKLLSTPTVLFFYFRQGDTERDNFTSMARTLLAQLVKNNTAILDYMYTACCKSGEPFLNSRSTTESLIKFALNNCNSAYIVLDGLDECCSREERKVIVTFFRSLIENHDDDATDRLRCLFISRKDNARKDFNGMFQIEVDLESNEDDIEAFSQYRSQELGEELDIPKEKLKQIAATVSACADGMFLVAELVWINLCGQTSIADLEDELAVLPKGLERLDEVYRRIINKINAKPKKARDEARRLLGWIVCAKRPLKSHEVQTMKSVNLEEGEIAFDRQRFRVDLKDLCESLIDVRADGSIELIHLTAKYYLLKEEFSGASEDMSLAHLCIDYLHLSIFDGPFTTHSVLEGSYGFMEYAVLNWVRHLEAGLSSESESDESTEELLESFETLLERHWRQPTIEPRVLKRIRDRLQVFNASPMHKEMEQAVVSTQDMIKRFGDVRPAECALDFFEVVGGIREQLELVVTHGAIDSNQQTIESFEDDMELKYGANLFKCPRFSCRYFTDGFASKKERERHIQRHERPFRCSDIHCTSFGFAKEEQLARHLKETHSASREEEQSFPTEDEVIESQKEYVPEPEPVEEEIPAAVPEVVSQAIPASVIPDPDLIINRAAKQAPISKPARHTKEKPIFNCSHCPKTFGKRFNRDSHLKSHGIGHTLACPTCGKLFSRQSDLTRHEKTHTTGKSFQCGGVLSSGKQWGCGQSFGRKDILSNHHKSKKGKVCLAARAEAGWVEEDEEMEEDDYAEDEYAEYQGNLV</sequence>
<dbReference type="PANTHER" id="PTHR10039:SF14">
    <property type="entry name" value="NACHT DOMAIN-CONTAINING PROTEIN"/>
    <property type="match status" value="1"/>
</dbReference>
<dbReference type="CDD" id="cd00180">
    <property type="entry name" value="PKc"/>
    <property type="match status" value="1"/>
</dbReference>
<dbReference type="InterPro" id="IPR013087">
    <property type="entry name" value="Znf_C2H2_type"/>
</dbReference>
<keyword evidence="2" id="KW-0479">Metal-binding</keyword>
<organism evidence="7 8">
    <name type="scientific">Oculimacula yallundae</name>
    <dbReference type="NCBI Taxonomy" id="86028"/>
    <lineage>
        <taxon>Eukaryota</taxon>
        <taxon>Fungi</taxon>
        <taxon>Dikarya</taxon>
        <taxon>Ascomycota</taxon>
        <taxon>Pezizomycotina</taxon>
        <taxon>Leotiomycetes</taxon>
        <taxon>Helotiales</taxon>
        <taxon>Ploettnerulaceae</taxon>
        <taxon>Oculimacula</taxon>
    </lineage>
</organism>
<evidence type="ECO:0000259" key="4">
    <source>
        <dbReference type="PROSITE" id="PS50011"/>
    </source>
</evidence>
<keyword evidence="2" id="KW-0862">Zinc</keyword>
<dbReference type="Proteomes" id="UP001595075">
    <property type="component" value="Unassembled WGS sequence"/>
</dbReference>
<keyword evidence="2" id="KW-0863">Zinc-finger</keyword>
<evidence type="ECO:0000313" key="7">
    <source>
        <dbReference type="EMBL" id="KAL2064449.1"/>
    </source>
</evidence>